<evidence type="ECO:0000256" key="7">
    <source>
        <dbReference type="ARBA" id="ARBA00023136"/>
    </source>
</evidence>
<keyword evidence="7 8" id="KW-0472">Membrane</keyword>
<feature type="transmembrane region" description="Helical" evidence="8">
    <location>
        <begin position="126"/>
        <end position="158"/>
    </location>
</feature>
<reference evidence="9 10" key="1">
    <citation type="submission" date="2022-05" db="EMBL/GenBank/DDBJ databases">
        <title>Genome Sequencing of Bee-Associated Microbes.</title>
        <authorList>
            <person name="Dunlap C."/>
        </authorList>
    </citation>
    <scope>NUCLEOTIDE SEQUENCE [LARGE SCALE GENOMIC DNA]</scope>
    <source>
        <strain evidence="9 10">NRRL B-04010</strain>
    </source>
</reference>
<evidence type="ECO:0000256" key="2">
    <source>
        <dbReference type="ARBA" id="ARBA00022654"/>
    </source>
</evidence>
<organism evidence="9 10">
    <name type="scientific">Paenibacillus alvei</name>
    <name type="common">Bacillus alvei</name>
    <dbReference type="NCBI Taxonomy" id="44250"/>
    <lineage>
        <taxon>Bacteria</taxon>
        <taxon>Bacillati</taxon>
        <taxon>Bacillota</taxon>
        <taxon>Bacilli</taxon>
        <taxon>Bacillales</taxon>
        <taxon>Paenibacillaceae</taxon>
        <taxon>Paenibacillus</taxon>
    </lineage>
</organism>
<feature type="transmembrane region" description="Helical" evidence="8">
    <location>
        <begin position="21"/>
        <end position="41"/>
    </location>
</feature>
<proteinExistence type="predicted"/>
<evidence type="ECO:0000313" key="9">
    <source>
        <dbReference type="EMBL" id="MCY9762661.1"/>
    </source>
</evidence>
<accession>A0ABT4H108</accession>
<evidence type="ECO:0000256" key="5">
    <source>
        <dbReference type="ARBA" id="ARBA00022801"/>
    </source>
</evidence>
<gene>
    <name evidence="9" type="ORF">M5X12_19180</name>
</gene>
<dbReference type="EMBL" id="JAMDNP010000041">
    <property type="protein sequence ID" value="MCY9762661.1"/>
    <property type="molecule type" value="Genomic_DNA"/>
</dbReference>
<evidence type="ECO:0000256" key="3">
    <source>
        <dbReference type="ARBA" id="ARBA00022670"/>
    </source>
</evidence>
<evidence type="ECO:0000313" key="10">
    <source>
        <dbReference type="Proteomes" id="UP001527181"/>
    </source>
</evidence>
<evidence type="ECO:0000256" key="4">
    <source>
        <dbReference type="ARBA" id="ARBA00022692"/>
    </source>
</evidence>
<keyword evidence="3" id="KW-0645">Protease</keyword>
<dbReference type="Pfam" id="PF04647">
    <property type="entry name" value="AgrB"/>
    <property type="match status" value="1"/>
</dbReference>
<keyword evidence="4 8" id="KW-0812">Transmembrane</keyword>
<dbReference type="Proteomes" id="UP001527181">
    <property type="component" value="Unassembled WGS sequence"/>
</dbReference>
<evidence type="ECO:0000256" key="6">
    <source>
        <dbReference type="ARBA" id="ARBA00022989"/>
    </source>
</evidence>
<evidence type="ECO:0000256" key="8">
    <source>
        <dbReference type="SAM" id="Phobius"/>
    </source>
</evidence>
<keyword evidence="10" id="KW-1185">Reference proteome</keyword>
<keyword evidence="5" id="KW-0378">Hydrolase</keyword>
<dbReference type="SMART" id="SM00793">
    <property type="entry name" value="AgrB"/>
    <property type="match status" value="1"/>
</dbReference>
<name>A0ABT4H108_PAEAL</name>
<dbReference type="GeneID" id="94492087"/>
<keyword evidence="2" id="KW-0673">Quorum sensing</keyword>
<dbReference type="RefSeq" id="WP_238555947.1">
    <property type="nucleotide sequence ID" value="NZ_JAMDNP010000041.1"/>
</dbReference>
<protein>
    <submittedName>
        <fullName evidence="9">Accessory gene regulator B family protein</fullName>
    </submittedName>
</protein>
<keyword evidence="6 8" id="KW-1133">Transmembrane helix</keyword>
<comment type="caution">
    <text evidence="9">The sequence shown here is derived from an EMBL/GenBank/DDBJ whole genome shotgun (WGS) entry which is preliminary data.</text>
</comment>
<evidence type="ECO:0000256" key="1">
    <source>
        <dbReference type="ARBA" id="ARBA00022475"/>
    </source>
</evidence>
<keyword evidence="1" id="KW-1003">Cell membrane</keyword>
<feature type="transmembrane region" description="Helical" evidence="8">
    <location>
        <begin position="70"/>
        <end position="88"/>
    </location>
</feature>
<sequence length="166" mass="17821">MALRIKAADPEGQTSVEVMEYGLGVYLNFFVTVILSCLGGWVTGEIINTLIAAAAFGILRYFSGGVHMKSLTACAIVSALIFTLIPHIELSASIVLILNTVAVGIFLICAPNTYEELARPLLSNTVSKILAVIIVLFNFIIVSPVLALVFMVQGILILPWKGGRKL</sequence>
<feature type="transmembrane region" description="Helical" evidence="8">
    <location>
        <begin position="94"/>
        <end position="114"/>
    </location>
</feature>
<dbReference type="InterPro" id="IPR006741">
    <property type="entry name" value="AgrB"/>
</dbReference>